<organism evidence="1 2">
    <name type="scientific">Zalaria obscura</name>
    <dbReference type="NCBI Taxonomy" id="2024903"/>
    <lineage>
        <taxon>Eukaryota</taxon>
        <taxon>Fungi</taxon>
        <taxon>Dikarya</taxon>
        <taxon>Ascomycota</taxon>
        <taxon>Pezizomycotina</taxon>
        <taxon>Dothideomycetes</taxon>
        <taxon>Dothideomycetidae</taxon>
        <taxon>Dothideales</taxon>
        <taxon>Zalariaceae</taxon>
        <taxon>Zalaria</taxon>
    </lineage>
</organism>
<name>A0ACC3SAG5_9PEZI</name>
<dbReference type="Proteomes" id="UP001320706">
    <property type="component" value="Unassembled WGS sequence"/>
</dbReference>
<evidence type="ECO:0000313" key="2">
    <source>
        <dbReference type="Proteomes" id="UP001320706"/>
    </source>
</evidence>
<accession>A0ACC3SAG5</accession>
<reference evidence="1" key="1">
    <citation type="submission" date="2024-02" db="EMBL/GenBank/DDBJ databases">
        <title>Metagenome Assembled Genome of Zalaria obscura JY119.</title>
        <authorList>
            <person name="Vighnesh L."/>
            <person name="Jagadeeshwari U."/>
            <person name="Venkata Ramana C."/>
            <person name="Sasikala C."/>
        </authorList>
    </citation>
    <scope>NUCLEOTIDE SEQUENCE</scope>
    <source>
        <strain evidence="1">JY119</strain>
    </source>
</reference>
<dbReference type="EMBL" id="JAMKPW020000033">
    <property type="protein sequence ID" value="KAK8202145.1"/>
    <property type="molecule type" value="Genomic_DNA"/>
</dbReference>
<sequence length="592" mass="65281">MVGGLLPLCATEGETRVGQSGMLAAPRARMVQPYIYPICGRSCVQTTCWLWYIIMCNTKMGMFSKRQQETQTAPPYPVGYASNPYLPAGPPPPYQPFPEPNAYQHILSPAAAISKPVNKHNTKWQLQQGSQTAKAQRRLASAWKPAVDTTASLPDPALQTARSHDCQVAGYLNQGAALCDRVSAWLSQVITNIDGEALGLENQLAAQIPYPYSNYGPPVQQISRDIPDDPLAIQAKALREENYYAKAYAYANARLPPSLLPFKAYIETWRHVCLAAQYSERAYTRPNDAEKETHISADWRHGTKAMVLKSVPIDDMNTVVLAIRGSQTFMDWAVNFRPAPSSPIGFLDDPGNLCHSGFLTVARAMVKPVAARLRQLLEQDPSRASWSLLITGHSAGGAVASLIYMHMLSETMESELNILTGCFKRIHCITFGTPPVSLLPLQTPSKQRLKKSMFFSFINQGDPVVRANKEYVKSLIKLYTNPLPVTKPLTNAIQAVVPHGKIGKKPSKQQLQSVAPLPVWKVPPTTLSNAGRLVLIREKPAIRGQENIEACTISDEQLRAVIFGDPMVHMMKVYARRVELLATLAVTGRMNG</sequence>
<comment type="caution">
    <text evidence="1">The sequence shown here is derived from an EMBL/GenBank/DDBJ whole genome shotgun (WGS) entry which is preliminary data.</text>
</comment>
<protein>
    <submittedName>
        <fullName evidence="1">Uncharacterized protein</fullName>
    </submittedName>
</protein>
<keyword evidence="2" id="KW-1185">Reference proteome</keyword>
<proteinExistence type="predicted"/>
<evidence type="ECO:0000313" key="1">
    <source>
        <dbReference type="EMBL" id="KAK8202145.1"/>
    </source>
</evidence>
<gene>
    <name evidence="1" type="ORF">M8818_005671</name>
</gene>